<reference evidence="3" key="1">
    <citation type="journal article" date="2019" name="Int. J. Syst. Evol. Microbiol.">
        <title>The Global Catalogue of Microorganisms (GCM) 10K type strain sequencing project: providing services to taxonomists for standard genome sequencing and annotation.</title>
        <authorList>
            <consortium name="The Broad Institute Genomics Platform"/>
            <consortium name="The Broad Institute Genome Sequencing Center for Infectious Disease"/>
            <person name="Wu L."/>
            <person name="Ma J."/>
        </authorList>
    </citation>
    <scope>NUCLEOTIDE SEQUENCE [LARGE SCALE GENOMIC DNA]</scope>
    <source>
        <strain evidence="3">CCUG 49571</strain>
    </source>
</reference>
<comment type="caution">
    <text evidence="2">The sequence shown here is derived from an EMBL/GenBank/DDBJ whole genome shotgun (WGS) entry which is preliminary data.</text>
</comment>
<organism evidence="2 3">
    <name type="scientific">Cohnella hongkongensis</name>
    <dbReference type="NCBI Taxonomy" id="178337"/>
    <lineage>
        <taxon>Bacteria</taxon>
        <taxon>Bacillati</taxon>
        <taxon>Bacillota</taxon>
        <taxon>Bacilli</taxon>
        <taxon>Bacillales</taxon>
        <taxon>Paenibacillaceae</taxon>
        <taxon>Cohnella</taxon>
    </lineage>
</organism>
<dbReference type="EC" id="4.2.1.44" evidence="2"/>
<dbReference type="PANTHER" id="PTHR12110:SF41">
    <property type="entry name" value="INOSOSE DEHYDRATASE"/>
    <property type="match status" value="1"/>
</dbReference>
<gene>
    <name evidence="2" type="primary">iolE</name>
    <name evidence="2" type="ORF">ACFO3S_04915</name>
</gene>
<keyword evidence="3" id="KW-1185">Reference proteome</keyword>
<name>A0ABV9FBV9_9BACL</name>
<protein>
    <submittedName>
        <fullName evidence="2">Myo-inosose-2 dehydratase</fullName>
        <ecNumber evidence="2">4.2.1.44</ecNumber>
    </submittedName>
</protein>
<proteinExistence type="predicted"/>
<dbReference type="NCBIfam" id="TIGR04379">
    <property type="entry name" value="myo_inos_iolE"/>
    <property type="match status" value="1"/>
</dbReference>
<dbReference type="Gene3D" id="3.20.20.150">
    <property type="entry name" value="Divalent-metal-dependent TIM barrel enzymes"/>
    <property type="match status" value="1"/>
</dbReference>
<dbReference type="InterPro" id="IPR050312">
    <property type="entry name" value="IolE/XylAMocC-like"/>
</dbReference>
<keyword evidence="2" id="KW-0456">Lyase</keyword>
<evidence type="ECO:0000313" key="2">
    <source>
        <dbReference type="EMBL" id="MFC4597569.1"/>
    </source>
</evidence>
<evidence type="ECO:0000259" key="1">
    <source>
        <dbReference type="Pfam" id="PF01261"/>
    </source>
</evidence>
<dbReference type="Pfam" id="PF01261">
    <property type="entry name" value="AP_endonuc_2"/>
    <property type="match status" value="1"/>
</dbReference>
<sequence>MSVAKAFKLGVGAIAWTNPGTPEFEDKYTAEEILSQMSAIGFDGTEMNRKFPTDPSDLQAALKRHRLEISSQFKFVLFSDRSCAAQEQEAFRKHADFLHGLNCSYVIVCEAGGSPFWDPRQPDSGVAVRLNEQGWQALTDNLHEAGAYCRRLGMRLLFHYHAATPVEQREEIDELMSRTDPELVSLLFDTGHALYGNYEPIELLCKYGSRIRYLHLKDVRLDVLARVRREGLNFRQAVVEGLFTVPGDGGIDYEPILRYLLETGFDSWALIEAEQNPATADPYEYSAKGKRHIEQWIEKLKQVES</sequence>
<dbReference type="InterPro" id="IPR030823">
    <property type="entry name" value="IolE/MocC"/>
</dbReference>
<dbReference type="SUPFAM" id="SSF51658">
    <property type="entry name" value="Xylose isomerase-like"/>
    <property type="match status" value="1"/>
</dbReference>
<accession>A0ABV9FBV9</accession>
<dbReference type="PANTHER" id="PTHR12110">
    <property type="entry name" value="HYDROXYPYRUVATE ISOMERASE"/>
    <property type="match status" value="1"/>
</dbReference>
<dbReference type="GO" id="GO:0050114">
    <property type="term" value="F:myo-inosose-2 dehydratase activity"/>
    <property type="evidence" value="ECO:0007669"/>
    <property type="project" value="UniProtKB-EC"/>
</dbReference>
<dbReference type="InterPro" id="IPR013022">
    <property type="entry name" value="Xyl_isomerase-like_TIM-brl"/>
</dbReference>
<feature type="domain" description="Xylose isomerase-like TIM barrel" evidence="1">
    <location>
        <begin position="36"/>
        <end position="281"/>
    </location>
</feature>
<dbReference type="RefSeq" id="WP_378092898.1">
    <property type="nucleotide sequence ID" value="NZ_JBHSEP010000002.1"/>
</dbReference>
<dbReference type="EMBL" id="JBHSEP010000002">
    <property type="protein sequence ID" value="MFC4597569.1"/>
    <property type="molecule type" value="Genomic_DNA"/>
</dbReference>
<dbReference type="Proteomes" id="UP001596028">
    <property type="component" value="Unassembled WGS sequence"/>
</dbReference>
<dbReference type="InterPro" id="IPR036237">
    <property type="entry name" value="Xyl_isomerase-like_sf"/>
</dbReference>
<evidence type="ECO:0000313" key="3">
    <source>
        <dbReference type="Proteomes" id="UP001596028"/>
    </source>
</evidence>